<dbReference type="EMBL" id="JAASQI010000002">
    <property type="protein sequence ID" value="NIJ57325.1"/>
    <property type="molecule type" value="Genomic_DNA"/>
</dbReference>
<evidence type="ECO:0000313" key="7">
    <source>
        <dbReference type="EMBL" id="NIJ57325.1"/>
    </source>
</evidence>
<keyword evidence="3" id="KW-0378">Hydrolase</keyword>
<dbReference type="Pfam" id="PF00675">
    <property type="entry name" value="Peptidase_M16"/>
    <property type="match status" value="1"/>
</dbReference>
<comment type="caution">
    <text evidence="7">The sequence shown here is derived from an EMBL/GenBank/DDBJ whole genome shotgun (WGS) entry which is preliminary data.</text>
</comment>
<name>A0ABX0V0I3_9HYPH</name>
<comment type="cofactor">
    <cofactor evidence="1">
        <name>Zn(2+)</name>
        <dbReference type="ChEBI" id="CHEBI:29105"/>
    </cofactor>
</comment>
<evidence type="ECO:0000256" key="2">
    <source>
        <dbReference type="ARBA" id="ARBA00007261"/>
    </source>
</evidence>
<gene>
    <name evidence="7" type="ORF">FHS82_001151</name>
</gene>
<evidence type="ECO:0000313" key="8">
    <source>
        <dbReference type="Proteomes" id="UP001429580"/>
    </source>
</evidence>
<feature type="domain" description="Peptidase M16 C-terminal" evidence="6">
    <location>
        <begin position="173"/>
        <end position="343"/>
    </location>
</feature>
<protein>
    <submittedName>
        <fullName evidence="7">Zn-dependent peptidase</fullName>
    </submittedName>
</protein>
<evidence type="ECO:0000259" key="6">
    <source>
        <dbReference type="Pfam" id="PF05193"/>
    </source>
</evidence>
<dbReference type="InterPro" id="IPR050361">
    <property type="entry name" value="MPP/UQCRC_Complex"/>
</dbReference>
<dbReference type="InterPro" id="IPR011249">
    <property type="entry name" value="Metalloenz_LuxS/M16"/>
</dbReference>
<evidence type="ECO:0000256" key="4">
    <source>
        <dbReference type="RuleBase" id="RU004447"/>
    </source>
</evidence>
<dbReference type="PANTHER" id="PTHR11851:SF49">
    <property type="entry name" value="MITOCHONDRIAL-PROCESSING PEPTIDASE SUBUNIT ALPHA"/>
    <property type="match status" value="1"/>
</dbReference>
<reference evidence="7 8" key="1">
    <citation type="submission" date="2020-03" db="EMBL/GenBank/DDBJ databases">
        <title>Genomic Encyclopedia of Type Strains, Phase IV (KMG-IV): sequencing the most valuable type-strain genomes for metagenomic binning, comparative biology and taxonomic classification.</title>
        <authorList>
            <person name="Goeker M."/>
        </authorList>
    </citation>
    <scope>NUCLEOTIDE SEQUENCE [LARGE SCALE GENOMIC DNA]</scope>
    <source>
        <strain evidence="7 8">DSM 103870</strain>
    </source>
</reference>
<feature type="domain" description="Peptidase M16 N-terminal" evidence="5">
    <location>
        <begin position="18"/>
        <end position="165"/>
    </location>
</feature>
<dbReference type="Proteomes" id="UP001429580">
    <property type="component" value="Unassembled WGS sequence"/>
</dbReference>
<dbReference type="Pfam" id="PF05193">
    <property type="entry name" value="Peptidase_M16_C"/>
    <property type="match status" value="1"/>
</dbReference>
<dbReference type="InterPro" id="IPR011765">
    <property type="entry name" value="Pept_M16_N"/>
</dbReference>
<sequence>MQTLEGRVRVSTLENGLRVVTETMPHVATAALGVWVGAGARHEFEREHGLSHLLEHMAFKGTGARDARAIAEAIEAVGGDFNAETGVEHTSYTVRLMGRDVPLGIEILADILVDSRFDEAELAREKNVILQEIGSVEDTPDDLATDLFMEAAFRGQALGRSILGTPQSVQAFARDDIVAYLARNYRAPRMVLSAVGAVNHDAVVAQVRRLLSGLPGETPPAPAPARYSGGEILLERDLEQTQFLAGFRGLPYGTDAVYAMQAFAHLLGGGMSSRLFQEVREKRGLAYSVDAFHWAFADTGLFGMSAGTAPEDAGELVPVLLDVLHETARGVTQAELDRARAQLKVAHLSALESPMARADQLARQLLALGRVLPHDEVIVKLDSIMLDDVRFVANGLMASAPTFVIVGPAPALPDAVGGVLRAMREV</sequence>
<evidence type="ECO:0000256" key="1">
    <source>
        <dbReference type="ARBA" id="ARBA00001947"/>
    </source>
</evidence>
<dbReference type="SUPFAM" id="SSF63411">
    <property type="entry name" value="LuxS/MPP-like metallohydrolase"/>
    <property type="match status" value="2"/>
</dbReference>
<evidence type="ECO:0000259" key="5">
    <source>
        <dbReference type="Pfam" id="PF00675"/>
    </source>
</evidence>
<dbReference type="InterPro" id="IPR001431">
    <property type="entry name" value="Pept_M16_Zn_BS"/>
</dbReference>
<organism evidence="7 8">
    <name type="scientific">Pseudochelatococcus lubricantis</name>
    <dbReference type="NCBI Taxonomy" id="1538102"/>
    <lineage>
        <taxon>Bacteria</taxon>
        <taxon>Pseudomonadati</taxon>
        <taxon>Pseudomonadota</taxon>
        <taxon>Alphaproteobacteria</taxon>
        <taxon>Hyphomicrobiales</taxon>
        <taxon>Chelatococcaceae</taxon>
        <taxon>Pseudochelatococcus</taxon>
    </lineage>
</organism>
<keyword evidence="8" id="KW-1185">Reference proteome</keyword>
<keyword evidence="3" id="KW-0482">Metalloprotease</keyword>
<evidence type="ECO:0000256" key="3">
    <source>
        <dbReference type="ARBA" id="ARBA00023049"/>
    </source>
</evidence>
<dbReference type="PROSITE" id="PS00143">
    <property type="entry name" value="INSULINASE"/>
    <property type="match status" value="1"/>
</dbReference>
<proteinExistence type="inferred from homology"/>
<accession>A0ABX0V0I3</accession>
<dbReference type="PANTHER" id="PTHR11851">
    <property type="entry name" value="METALLOPROTEASE"/>
    <property type="match status" value="1"/>
</dbReference>
<comment type="similarity">
    <text evidence="2 4">Belongs to the peptidase M16 family.</text>
</comment>
<keyword evidence="3" id="KW-0645">Protease</keyword>
<dbReference type="Gene3D" id="3.30.830.10">
    <property type="entry name" value="Metalloenzyme, LuxS/M16 peptidase-like"/>
    <property type="match status" value="2"/>
</dbReference>
<dbReference type="RefSeq" id="WP_166949727.1">
    <property type="nucleotide sequence ID" value="NZ_JAASQI010000002.1"/>
</dbReference>
<dbReference type="InterPro" id="IPR007863">
    <property type="entry name" value="Peptidase_M16_C"/>
</dbReference>